<dbReference type="ESTHER" id="solus-q43uk9">
    <property type="family name" value="Prolyl_oligopeptidase_S9"/>
</dbReference>
<feature type="domain" description="Peptidase S9 prolyl oligopeptidase catalytic" evidence="8">
    <location>
        <begin position="476"/>
        <end position="667"/>
    </location>
</feature>
<organism evidence="10">
    <name type="scientific">Solibacter usitatus (strain Ellin6076)</name>
    <dbReference type="NCBI Taxonomy" id="234267"/>
    <lineage>
        <taxon>Bacteria</taxon>
        <taxon>Pseudomonadati</taxon>
        <taxon>Acidobacteriota</taxon>
        <taxon>Terriglobia</taxon>
        <taxon>Bryobacterales</taxon>
        <taxon>Solibacteraceae</taxon>
        <taxon>Candidatus Solibacter</taxon>
    </lineage>
</organism>
<dbReference type="Pfam" id="PF00930">
    <property type="entry name" value="DPPIV_N"/>
    <property type="match status" value="1"/>
</dbReference>
<evidence type="ECO:0000259" key="8">
    <source>
        <dbReference type="Pfam" id="PF00326"/>
    </source>
</evidence>
<dbReference type="PANTHER" id="PTHR11731">
    <property type="entry name" value="PROTEASE FAMILY S9B,C DIPEPTIDYL-PEPTIDASE IV-RELATED"/>
    <property type="match status" value="1"/>
</dbReference>
<dbReference type="GO" id="GO:0006508">
    <property type="term" value="P:proteolysis"/>
    <property type="evidence" value="ECO:0007669"/>
    <property type="project" value="UniProtKB-KW"/>
</dbReference>
<dbReference type="OrthoDB" id="9776685at2"/>
<dbReference type="SUPFAM" id="SSF82171">
    <property type="entry name" value="DPP6 N-terminal domain-like"/>
    <property type="match status" value="1"/>
</dbReference>
<feature type="signal peptide" evidence="7">
    <location>
        <begin position="1"/>
        <end position="15"/>
    </location>
</feature>
<dbReference type="InParanoid" id="Q027J1"/>
<keyword evidence="1" id="KW-0645">Protease</keyword>
<dbReference type="PROSITE" id="PS00708">
    <property type="entry name" value="PRO_ENDOPEP_SER"/>
    <property type="match status" value="1"/>
</dbReference>
<dbReference type="GO" id="GO:0008239">
    <property type="term" value="F:dipeptidyl-peptidase activity"/>
    <property type="evidence" value="ECO:0007669"/>
    <property type="project" value="TreeGrafter"/>
</dbReference>
<dbReference type="InterPro" id="IPR011042">
    <property type="entry name" value="6-blade_b-propeller_TolB-like"/>
</dbReference>
<dbReference type="SUPFAM" id="SSF53474">
    <property type="entry name" value="alpha/beta-Hydrolases"/>
    <property type="match status" value="1"/>
</dbReference>
<evidence type="ECO:0000256" key="4">
    <source>
        <dbReference type="ARBA" id="ARBA00032284"/>
    </source>
</evidence>
<keyword evidence="3" id="KW-0007">Acetylation</keyword>
<evidence type="ECO:0000256" key="7">
    <source>
        <dbReference type="SAM" id="SignalP"/>
    </source>
</evidence>
<evidence type="ECO:0000256" key="5">
    <source>
        <dbReference type="ARBA" id="ARBA00032596"/>
    </source>
</evidence>
<dbReference type="Pfam" id="PF07676">
    <property type="entry name" value="PD40"/>
    <property type="match status" value="2"/>
</dbReference>
<protein>
    <recommendedName>
        <fullName evidence="5">Acyl-peptide hydrolase</fullName>
    </recommendedName>
    <alternativeName>
        <fullName evidence="4">Acylaminoacyl-peptidase</fullName>
    </alternativeName>
</protein>
<feature type="domain" description="Dipeptidylpeptidase IV N-terminal" evidence="9">
    <location>
        <begin position="282"/>
        <end position="363"/>
    </location>
</feature>
<sequence precursor="true">MRLIALCALALTASAQPSLDRLLSAAFPSELTAAPAGGKVAWVSNAKGLRNIMVAEPPAYVGRKITTYAADDGQEISDLRWTPDSSAIVYVRGGSANPALDPAGVTQAIWRAALDGTAARKIGEGNAPAVSPKGDKVVFIRAGQLWWAPLDGKAEASQVFQARGACDRPRWSPDGARISFTSARGDHGFIGVFDVAAGALRYLDPSTDNDSEPEWSPDGRSVAFLRVPSSGVRMPREPHRTGEPWSIRIADAHTGAGREVFHAREGAGSVFRGVNARNQILWADGNRLVFPWEPEGWTHLYAVSTEGGKATLLTPGKFEVEDVAVSGKQVLYSSNQDDIDRRHLWKVAADGGVPTAITSGQGIECQPAPTSDPNVITFLRSDAQRPLRAAVSVAGAARDLDPGAIPSDFPTSLATPQQVVFPAGDGLAIHGQLFLPTKKPTDGRSPAIVFFHGGSRRQMLLGWHYMYYYANAYAMNQYLASLGYVVLSVNYRSGIGYGSDFREAVNYGANGGTEYNDVQGAGIYLQGRTDVDGGRIGVWGGSYGGYLTAMALARASDMYKVGVDFHGVHNWATELGIPVTAPDYKIAFESSPMNFLKTWQSPVLLIQGDDDPDVQFNQTVMLADALRKQGVEIEEMVIPDEVHDFLLHRSWLTTYKATAEFLRRHLK</sequence>
<evidence type="ECO:0000256" key="2">
    <source>
        <dbReference type="ARBA" id="ARBA00022801"/>
    </source>
</evidence>
<name>Q027J1_SOLUE</name>
<dbReference type="GO" id="GO:0004252">
    <property type="term" value="F:serine-type endopeptidase activity"/>
    <property type="evidence" value="ECO:0007669"/>
    <property type="project" value="InterPro"/>
</dbReference>
<evidence type="ECO:0000259" key="9">
    <source>
        <dbReference type="Pfam" id="PF00930"/>
    </source>
</evidence>
<keyword evidence="7" id="KW-0732">Signal</keyword>
<dbReference type="InterPro" id="IPR002469">
    <property type="entry name" value="Peptidase_S9B_N"/>
</dbReference>
<dbReference type="KEGG" id="sus:Acid_1826"/>
<gene>
    <name evidence="10" type="ordered locus">Acid_1826</name>
</gene>
<dbReference type="AlphaFoldDB" id="Q027J1"/>
<feature type="chain" id="PRO_5013107830" description="Acyl-peptide hydrolase" evidence="7">
    <location>
        <begin position="16"/>
        <end position="667"/>
    </location>
</feature>
<dbReference type="PANTHER" id="PTHR11731:SF193">
    <property type="entry name" value="DIPEPTIDYL PEPTIDASE 9"/>
    <property type="match status" value="1"/>
</dbReference>
<keyword evidence="2" id="KW-0378">Hydrolase</keyword>
<dbReference type="InterPro" id="IPR011659">
    <property type="entry name" value="WD40"/>
</dbReference>
<dbReference type="eggNOG" id="COG0823">
    <property type="taxonomic scope" value="Bacteria"/>
</dbReference>
<proteinExistence type="predicted"/>
<dbReference type="Pfam" id="PF00326">
    <property type="entry name" value="Peptidase_S9"/>
    <property type="match status" value="1"/>
</dbReference>
<dbReference type="EMBL" id="CP000473">
    <property type="protein sequence ID" value="ABJ82816.1"/>
    <property type="molecule type" value="Genomic_DNA"/>
</dbReference>
<evidence type="ECO:0000256" key="3">
    <source>
        <dbReference type="ARBA" id="ARBA00022990"/>
    </source>
</evidence>
<evidence type="ECO:0000256" key="1">
    <source>
        <dbReference type="ARBA" id="ARBA00022670"/>
    </source>
</evidence>
<dbReference type="InterPro" id="IPR002471">
    <property type="entry name" value="Pept_S9_AS"/>
</dbReference>
<comment type="function">
    <text evidence="6">This enzyme catalyzes the hydrolysis of the N-terminal peptide bond of an N-acetylated peptide to generate an N-acetylated amino acid and a peptide with a free N-terminus. It preferentially cleaves off Ac-Ala, Ac-Met and Ac-Ser. Also, involved in the degradation of oxidized and glycated proteins.</text>
</comment>
<evidence type="ECO:0000256" key="6">
    <source>
        <dbReference type="ARBA" id="ARBA00045885"/>
    </source>
</evidence>
<dbReference type="Gene3D" id="2.120.10.30">
    <property type="entry name" value="TolB, C-terminal domain"/>
    <property type="match status" value="3"/>
</dbReference>
<dbReference type="HOGENOM" id="CLU_395743_0_0_0"/>
<evidence type="ECO:0000313" key="10">
    <source>
        <dbReference type="EMBL" id="ABJ82816.1"/>
    </source>
</evidence>
<dbReference type="InterPro" id="IPR029058">
    <property type="entry name" value="AB_hydrolase_fold"/>
</dbReference>
<dbReference type="InterPro" id="IPR050278">
    <property type="entry name" value="Serine_Prot_S9B/DPPIV"/>
</dbReference>
<dbReference type="STRING" id="234267.Acid_1826"/>
<dbReference type="Gene3D" id="3.40.50.1820">
    <property type="entry name" value="alpha/beta hydrolase"/>
    <property type="match status" value="1"/>
</dbReference>
<reference evidence="10" key="1">
    <citation type="submission" date="2006-10" db="EMBL/GenBank/DDBJ databases">
        <title>Complete sequence of Solibacter usitatus Ellin6076.</title>
        <authorList>
            <consortium name="US DOE Joint Genome Institute"/>
            <person name="Copeland A."/>
            <person name="Lucas S."/>
            <person name="Lapidus A."/>
            <person name="Barry K."/>
            <person name="Detter J.C."/>
            <person name="Glavina del Rio T."/>
            <person name="Hammon N."/>
            <person name="Israni S."/>
            <person name="Dalin E."/>
            <person name="Tice H."/>
            <person name="Pitluck S."/>
            <person name="Thompson L.S."/>
            <person name="Brettin T."/>
            <person name="Bruce D."/>
            <person name="Han C."/>
            <person name="Tapia R."/>
            <person name="Gilna P."/>
            <person name="Schmutz J."/>
            <person name="Larimer F."/>
            <person name="Land M."/>
            <person name="Hauser L."/>
            <person name="Kyrpides N."/>
            <person name="Mikhailova N."/>
            <person name="Janssen P.H."/>
            <person name="Kuske C.R."/>
            <person name="Richardson P."/>
        </authorList>
    </citation>
    <scope>NUCLEOTIDE SEQUENCE</scope>
    <source>
        <strain evidence="10">Ellin6076</strain>
    </source>
</reference>
<accession>Q027J1</accession>
<dbReference type="eggNOG" id="COG1506">
    <property type="taxonomic scope" value="Bacteria"/>
</dbReference>
<dbReference type="InterPro" id="IPR001375">
    <property type="entry name" value="Peptidase_S9_cat"/>
</dbReference>